<keyword evidence="2" id="KW-1185">Reference proteome</keyword>
<protein>
    <submittedName>
        <fullName evidence="1">Uncharacterized protein</fullName>
    </submittedName>
</protein>
<evidence type="ECO:0000313" key="1">
    <source>
        <dbReference type="EMBL" id="KAF6843293.1"/>
    </source>
</evidence>
<dbReference type="Proteomes" id="UP000639643">
    <property type="component" value="Unassembled WGS sequence"/>
</dbReference>
<gene>
    <name evidence="1" type="ORF">CMUS01_02266</name>
</gene>
<sequence length="189" mass="20243">MKDYGSAIAKGHGKETHVGAPSGVEKLFVQRNVGKGLSKNRLVPDLLVGGRQVGTPPLYYCRKKLDEPNLTELRRCFGGPSSTCPPSFPTAGATLCIHRPPCLLPETTLAPGGRDDNETGTGNGLELLTRRRACMFRQKGIISTRPDSFALRPGPYRGGRFPVAEGLALAASCARGKADRRDRGGEVND</sequence>
<evidence type="ECO:0000313" key="2">
    <source>
        <dbReference type="Proteomes" id="UP000639643"/>
    </source>
</evidence>
<comment type="caution">
    <text evidence="1">The sequence shown here is derived from an EMBL/GenBank/DDBJ whole genome shotgun (WGS) entry which is preliminary data.</text>
</comment>
<name>A0A8H6NVE2_9PEZI</name>
<dbReference type="EMBL" id="WIGM01000045">
    <property type="protein sequence ID" value="KAF6843293.1"/>
    <property type="molecule type" value="Genomic_DNA"/>
</dbReference>
<accession>A0A8H6NVE2</accession>
<reference evidence="1" key="1">
    <citation type="journal article" date="2020" name="Phytopathology">
        <title>Genome Sequence Resources of Colletotrichum truncatum, C. plurivorum, C. musicola, and C. sojae: Four Species Pathogenic to Soybean (Glycine max).</title>
        <authorList>
            <person name="Rogerio F."/>
            <person name="Boufleur T.R."/>
            <person name="Ciampi-Guillardi M."/>
            <person name="Sukno S.A."/>
            <person name="Thon M.R."/>
            <person name="Massola Junior N.S."/>
            <person name="Baroncelli R."/>
        </authorList>
    </citation>
    <scope>NUCLEOTIDE SEQUENCE</scope>
    <source>
        <strain evidence="1">LFN0074</strain>
    </source>
</reference>
<dbReference type="AlphaFoldDB" id="A0A8H6NVE2"/>
<organism evidence="1 2">
    <name type="scientific">Colletotrichum musicola</name>
    <dbReference type="NCBI Taxonomy" id="2175873"/>
    <lineage>
        <taxon>Eukaryota</taxon>
        <taxon>Fungi</taxon>
        <taxon>Dikarya</taxon>
        <taxon>Ascomycota</taxon>
        <taxon>Pezizomycotina</taxon>
        <taxon>Sordariomycetes</taxon>
        <taxon>Hypocreomycetidae</taxon>
        <taxon>Glomerellales</taxon>
        <taxon>Glomerellaceae</taxon>
        <taxon>Colletotrichum</taxon>
        <taxon>Colletotrichum orchidearum species complex</taxon>
    </lineage>
</organism>
<proteinExistence type="predicted"/>